<feature type="compositionally biased region" description="Low complexity" evidence="1">
    <location>
        <begin position="215"/>
        <end position="224"/>
    </location>
</feature>
<dbReference type="AlphaFoldDB" id="A0A1Z5JCJ8"/>
<evidence type="ECO:0000313" key="2">
    <source>
        <dbReference type="EMBL" id="GAX11676.1"/>
    </source>
</evidence>
<keyword evidence="3" id="KW-1185">Reference proteome</keyword>
<comment type="caution">
    <text evidence="2">The sequence shown here is derived from an EMBL/GenBank/DDBJ whole genome shotgun (WGS) entry which is preliminary data.</text>
</comment>
<feature type="region of interest" description="Disordered" evidence="1">
    <location>
        <begin position="205"/>
        <end position="302"/>
    </location>
</feature>
<sequence>MYCKTTSPSTFIECGGDLTNRWVIRLEETRPRCYNDPNDRENYFFPDSSTVLQDGAYCSTTTLTFNFVSGSILASVESSEVFTAPEKYSQKTLLSVQSVQLCDSNADWTTFGSQPYCYVQCPQELFVDGESCQVACLDCDGSGRQSFSCPNFYPYFGYNCFDTELNNFQAEALAFFNQGDVTFMPTAAPVPVIVPTLEPTPLPTYAPVPAPTLSPTRTPTAAPQTSPPTTPSETPPPTGEPTLAQTTADTESPSQEQSQLQSPKPSQSPTLSPTPLNEEPTRPVAPPVKRTEAPVFRESEAPTAETSFFVEGPIALSPVFLSSDATIWSSRLSCTLVSWLIVVFAC</sequence>
<feature type="compositionally biased region" description="Pro residues" evidence="1">
    <location>
        <begin position="225"/>
        <end position="239"/>
    </location>
</feature>
<feature type="compositionally biased region" description="Low complexity" evidence="1">
    <location>
        <begin position="250"/>
        <end position="276"/>
    </location>
</feature>
<proteinExistence type="predicted"/>
<evidence type="ECO:0000256" key="1">
    <source>
        <dbReference type="SAM" id="MobiDB-lite"/>
    </source>
</evidence>
<gene>
    <name evidence="2" type="ORF">FisN_7Lh044</name>
</gene>
<evidence type="ECO:0000313" key="3">
    <source>
        <dbReference type="Proteomes" id="UP000198406"/>
    </source>
</evidence>
<accession>A0A1Z5JCJ8</accession>
<dbReference type="Proteomes" id="UP000198406">
    <property type="component" value="Unassembled WGS sequence"/>
</dbReference>
<name>A0A1Z5JCJ8_FISSO</name>
<dbReference type="InParanoid" id="A0A1Z5JCJ8"/>
<feature type="compositionally biased region" description="Basic and acidic residues" evidence="1">
    <location>
        <begin position="289"/>
        <end position="300"/>
    </location>
</feature>
<dbReference type="EMBL" id="BDSP01000044">
    <property type="protein sequence ID" value="GAX11676.1"/>
    <property type="molecule type" value="Genomic_DNA"/>
</dbReference>
<protein>
    <submittedName>
        <fullName evidence="2">Uncharacterized protein</fullName>
    </submittedName>
</protein>
<organism evidence="2 3">
    <name type="scientific">Fistulifera solaris</name>
    <name type="common">Oleaginous diatom</name>
    <dbReference type="NCBI Taxonomy" id="1519565"/>
    <lineage>
        <taxon>Eukaryota</taxon>
        <taxon>Sar</taxon>
        <taxon>Stramenopiles</taxon>
        <taxon>Ochrophyta</taxon>
        <taxon>Bacillariophyta</taxon>
        <taxon>Bacillariophyceae</taxon>
        <taxon>Bacillariophycidae</taxon>
        <taxon>Naviculales</taxon>
        <taxon>Naviculaceae</taxon>
        <taxon>Fistulifera</taxon>
    </lineage>
</organism>
<reference evidence="2 3" key="1">
    <citation type="journal article" date="2015" name="Plant Cell">
        <title>Oil accumulation by the oleaginous diatom Fistulifera solaris as revealed by the genome and transcriptome.</title>
        <authorList>
            <person name="Tanaka T."/>
            <person name="Maeda Y."/>
            <person name="Veluchamy A."/>
            <person name="Tanaka M."/>
            <person name="Abida H."/>
            <person name="Marechal E."/>
            <person name="Bowler C."/>
            <person name="Muto M."/>
            <person name="Sunaga Y."/>
            <person name="Tanaka M."/>
            <person name="Yoshino T."/>
            <person name="Taniguchi T."/>
            <person name="Fukuda Y."/>
            <person name="Nemoto M."/>
            <person name="Matsumoto M."/>
            <person name="Wong P.S."/>
            <person name="Aburatani S."/>
            <person name="Fujibuchi W."/>
        </authorList>
    </citation>
    <scope>NUCLEOTIDE SEQUENCE [LARGE SCALE GENOMIC DNA]</scope>
    <source>
        <strain evidence="2 3">JPCC DA0580</strain>
    </source>
</reference>